<evidence type="ECO:0000313" key="10">
    <source>
        <dbReference type="EMBL" id="URQ62684.1"/>
    </source>
</evidence>
<dbReference type="CDD" id="cd07769">
    <property type="entry name" value="ASKHA_NBD_FGGY_GK"/>
    <property type="match status" value="1"/>
</dbReference>
<evidence type="ECO:0000256" key="2">
    <source>
        <dbReference type="ARBA" id="ARBA00022679"/>
    </source>
</evidence>
<keyword evidence="5" id="KW-0319">Glycerol metabolism</keyword>
<dbReference type="PANTHER" id="PTHR10196">
    <property type="entry name" value="SUGAR KINASE"/>
    <property type="match status" value="1"/>
</dbReference>
<dbReference type="EMBL" id="CP097966">
    <property type="protein sequence ID" value="URQ62684.1"/>
    <property type="molecule type" value="Genomic_DNA"/>
</dbReference>
<accession>A0A9Q8TY92</accession>
<evidence type="ECO:0000256" key="3">
    <source>
        <dbReference type="ARBA" id="ARBA00022741"/>
    </source>
</evidence>
<evidence type="ECO:0000256" key="4">
    <source>
        <dbReference type="ARBA" id="ARBA00022777"/>
    </source>
</evidence>
<dbReference type="GO" id="GO:0019563">
    <property type="term" value="P:glycerol catabolic process"/>
    <property type="evidence" value="ECO:0007669"/>
    <property type="project" value="TreeGrafter"/>
</dbReference>
<dbReference type="InterPro" id="IPR018485">
    <property type="entry name" value="FGGY_C"/>
</dbReference>
<proteinExistence type="inferred from homology"/>
<keyword evidence="4 10" id="KW-0418">Kinase</keyword>
<evidence type="ECO:0000256" key="1">
    <source>
        <dbReference type="ARBA" id="ARBA00009156"/>
    </source>
</evidence>
<dbReference type="GO" id="GO:0004370">
    <property type="term" value="F:glycerol kinase activity"/>
    <property type="evidence" value="ECO:0007669"/>
    <property type="project" value="TreeGrafter"/>
</dbReference>
<feature type="domain" description="Carbohydrate kinase FGGY N-terminal" evidence="8">
    <location>
        <begin position="5"/>
        <end position="241"/>
    </location>
</feature>
<dbReference type="PROSITE" id="PS00933">
    <property type="entry name" value="FGGY_KINASES_1"/>
    <property type="match status" value="1"/>
</dbReference>
<organism evidence="10 11">
    <name type="scientific">SAR86 cluster bacterium</name>
    <dbReference type="NCBI Taxonomy" id="2030880"/>
    <lineage>
        <taxon>Bacteria</taxon>
        <taxon>Pseudomonadati</taxon>
        <taxon>Pseudomonadota</taxon>
        <taxon>Gammaproteobacteria</taxon>
        <taxon>SAR86 cluster</taxon>
    </lineage>
</organism>
<gene>
    <name evidence="10" type="primary">glpK</name>
    <name evidence="10" type="ORF">M9B40_02840</name>
</gene>
<feature type="domain" description="Carbohydrate kinase FGGY C-terminal" evidence="9">
    <location>
        <begin position="253"/>
        <end position="437"/>
    </location>
</feature>
<dbReference type="GO" id="GO:0005829">
    <property type="term" value="C:cytosol"/>
    <property type="evidence" value="ECO:0007669"/>
    <property type="project" value="TreeGrafter"/>
</dbReference>
<dbReference type="InterPro" id="IPR018483">
    <property type="entry name" value="Carb_kinase_FGGY_CS"/>
</dbReference>
<name>A0A9Q8TY92_9GAMM</name>
<keyword evidence="11" id="KW-1185">Reference proteome</keyword>
<evidence type="ECO:0000313" key="11">
    <source>
        <dbReference type="Proteomes" id="UP001056381"/>
    </source>
</evidence>
<comment type="similarity">
    <text evidence="1">Belongs to the FGGY kinase family.</text>
</comment>
<protein>
    <recommendedName>
        <fullName evidence="7">ATP:glycerol 3-phosphotransferase</fullName>
    </recommendedName>
</protein>
<evidence type="ECO:0000256" key="6">
    <source>
        <dbReference type="ARBA" id="ARBA00022840"/>
    </source>
</evidence>
<evidence type="ECO:0000256" key="7">
    <source>
        <dbReference type="ARBA" id="ARBA00043149"/>
    </source>
</evidence>
<sequence>MNYKILTIDQGTTSSRSITYDIYGGTIESSQYEYPLIYPDDGWVEIDPQVLMDSVIKSLNDIDKDDIELISITNQRETTIVWEKQSGNPIYNAIVWQDRRTSQYCESIRSDDLEKNIQDKTGLILDPYFSATKIKWILENVSGAKEKAANGELCFGTVDTYLMYKLSEGKIFKTDITNASRTMLFNINTLSWDAELLDIFGIDKSLLPEVVMSDSSFGRIEKINNAEIHGVLGDQQAALFGQGCFEEGDSKSTYGTGCFLMSNIGKKPVLSQEKLLTTVGFSFGGDVYYAMEGSIYSAGTVVQYLRDNLDFFDKSPESEKFLRTNGNSNGVIFIPAFTGLGAPYWNSEIRASFYGITRDSSKEDLINAAFKSISFQSKEILNCFEKSGIKINILNVDGGMVENKKFVQQLATLLNKNVNVPDNKESTAFGVAALAGISKDVIDKNVILEQKRDVVKPINSENDDLENSYAEWKKYLDKILS</sequence>
<dbReference type="GO" id="GO:0005524">
    <property type="term" value="F:ATP binding"/>
    <property type="evidence" value="ECO:0007669"/>
    <property type="project" value="UniProtKB-KW"/>
</dbReference>
<dbReference type="InterPro" id="IPR043129">
    <property type="entry name" value="ATPase_NBD"/>
</dbReference>
<keyword evidence="2 10" id="KW-0808">Transferase</keyword>
<evidence type="ECO:0000259" key="8">
    <source>
        <dbReference type="Pfam" id="PF00370"/>
    </source>
</evidence>
<dbReference type="Pfam" id="PF02782">
    <property type="entry name" value="FGGY_C"/>
    <property type="match status" value="1"/>
</dbReference>
<dbReference type="PIRSF" id="PIRSF000538">
    <property type="entry name" value="GlpK"/>
    <property type="match status" value="1"/>
</dbReference>
<dbReference type="InterPro" id="IPR018484">
    <property type="entry name" value="FGGY_N"/>
</dbReference>
<dbReference type="InterPro" id="IPR000577">
    <property type="entry name" value="Carb_kinase_FGGY"/>
</dbReference>
<keyword evidence="6" id="KW-0067">ATP-binding</keyword>
<evidence type="ECO:0000259" key="9">
    <source>
        <dbReference type="Pfam" id="PF02782"/>
    </source>
</evidence>
<dbReference type="Pfam" id="PF00370">
    <property type="entry name" value="FGGY_N"/>
    <property type="match status" value="1"/>
</dbReference>
<dbReference type="SUPFAM" id="SSF53067">
    <property type="entry name" value="Actin-like ATPase domain"/>
    <property type="match status" value="2"/>
</dbReference>
<dbReference type="AlphaFoldDB" id="A0A9Q8TY92"/>
<dbReference type="FunFam" id="3.30.420.40:FF:000008">
    <property type="entry name" value="Glycerol kinase"/>
    <property type="match status" value="1"/>
</dbReference>
<dbReference type="Proteomes" id="UP001056381">
    <property type="component" value="Chromosome"/>
</dbReference>
<dbReference type="NCBIfam" id="NF000756">
    <property type="entry name" value="PRK00047.1"/>
    <property type="match status" value="1"/>
</dbReference>
<evidence type="ECO:0000256" key="5">
    <source>
        <dbReference type="ARBA" id="ARBA00022798"/>
    </source>
</evidence>
<reference evidence="10" key="1">
    <citation type="submission" date="2022-05" db="EMBL/GenBank/DDBJ databases">
        <title>Single-amplified genomics reveal most streamlined microbe among free-living bacteria.</title>
        <authorList>
            <person name="Roda-Garcia J."/>
            <person name="Haro-Moreno J.M."/>
            <person name="Rodriguez-Valera F."/>
            <person name="Almagro-Moreno S."/>
            <person name="Lopez-Perez M."/>
        </authorList>
    </citation>
    <scope>NUCLEOTIDE SEQUENCE</scope>
    <source>
        <strain evidence="10">TMED112-D2-2</strain>
    </source>
</reference>
<dbReference type="PANTHER" id="PTHR10196:SF69">
    <property type="entry name" value="GLYCEROL KINASE"/>
    <property type="match status" value="1"/>
</dbReference>
<dbReference type="Gene3D" id="3.30.420.40">
    <property type="match status" value="2"/>
</dbReference>
<keyword evidence="3" id="KW-0547">Nucleotide-binding</keyword>